<dbReference type="RefSeq" id="WP_345263430.1">
    <property type="nucleotide sequence ID" value="NZ_BAABHB010000001.1"/>
</dbReference>
<dbReference type="InterPro" id="IPR009282">
    <property type="entry name" value="DUF937"/>
</dbReference>
<dbReference type="InterPro" id="IPR036737">
    <property type="entry name" value="OmpA-like_sf"/>
</dbReference>
<protein>
    <recommendedName>
        <fullName evidence="2">OmpA-like domain-containing protein</fullName>
    </recommendedName>
</protein>
<dbReference type="PANTHER" id="PTHR30329">
    <property type="entry name" value="STATOR ELEMENT OF FLAGELLAR MOTOR COMPLEX"/>
    <property type="match status" value="1"/>
</dbReference>
<name>A0ABP8JV10_9BACT</name>
<evidence type="ECO:0000256" key="1">
    <source>
        <dbReference type="PROSITE-ProRule" id="PRU00473"/>
    </source>
</evidence>
<reference evidence="4" key="1">
    <citation type="journal article" date="2019" name="Int. J. Syst. Evol. Microbiol.">
        <title>The Global Catalogue of Microorganisms (GCM) 10K type strain sequencing project: providing services to taxonomists for standard genome sequencing and annotation.</title>
        <authorList>
            <consortium name="The Broad Institute Genomics Platform"/>
            <consortium name="The Broad Institute Genome Sequencing Center for Infectious Disease"/>
            <person name="Wu L."/>
            <person name="Ma J."/>
        </authorList>
    </citation>
    <scope>NUCLEOTIDE SEQUENCE [LARGE SCALE GENOMIC DNA]</scope>
    <source>
        <strain evidence="4">JCM 17925</strain>
    </source>
</reference>
<organism evidence="3 4">
    <name type="scientific">Nibrella viscosa</name>
    <dbReference type="NCBI Taxonomy" id="1084524"/>
    <lineage>
        <taxon>Bacteria</taxon>
        <taxon>Pseudomonadati</taxon>
        <taxon>Bacteroidota</taxon>
        <taxon>Cytophagia</taxon>
        <taxon>Cytophagales</taxon>
        <taxon>Spirosomataceae</taxon>
        <taxon>Nibrella</taxon>
    </lineage>
</organism>
<accession>A0ABP8JV10</accession>
<evidence type="ECO:0000313" key="3">
    <source>
        <dbReference type="EMBL" id="GAA4396196.1"/>
    </source>
</evidence>
<evidence type="ECO:0000313" key="4">
    <source>
        <dbReference type="Proteomes" id="UP001500936"/>
    </source>
</evidence>
<comment type="caution">
    <text evidence="3">The sequence shown here is derived from an EMBL/GenBank/DDBJ whole genome shotgun (WGS) entry which is preliminary data.</text>
</comment>
<evidence type="ECO:0000259" key="2">
    <source>
        <dbReference type="PROSITE" id="PS51123"/>
    </source>
</evidence>
<dbReference type="PROSITE" id="PS51123">
    <property type="entry name" value="OMPA_2"/>
    <property type="match status" value="1"/>
</dbReference>
<keyword evidence="4" id="KW-1185">Reference proteome</keyword>
<gene>
    <name evidence="3" type="ORF">GCM10023187_04010</name>
</gene>
<proteinExistence type="predicted"/>
<dbReference type="Pfam" id="PF00691">
    <property type="entry name" value="OmpA"/>
    <property type="match status" value="1"/>
</dbReference>
<keyword evidence="1" id="KW-0472">Membrane</keyword>
<dbReference type="InterPro" id="IPR050330">
    <property type="entry name" value="Bact_OuterMem_StrucFunc"/>
</dbReference>
<dbReference type="Proteomes" id="UP001500936">
    <property type="component" value="Unassembled WGS sequence"/>
</dbReference>
<dbReference type="Gene3D" id="3.30.1330.60">
    <property type="entry name" value="OmpA-like domain"/>
    <property type="match status" value="1"/>
</dbReference>
<dbReference type="CDD" id="cd07185">
    <property type="entry name" value="OmpA_C-like"/>
    <property type="match status" value="1"/>
</dbReference>
<dbReference type="Pfam" id="PF06078">
    <property type="entry name" value="DUF937"/>
    <property type="match status" value="1"/>
</dbReference>
<dbReference type="SUPFAM" id="SSF103088">
    <property type="entry name" value="OmpA-like"/>
    <property type="match status" value="1"/>
</dbReference>
<feature type="domain" description="OmpA-like" evidence="2">
    <location>
        <begin position="331"/>
        <end position="451"/>
    </location>
</feature>
<dbReference type="PANTHER" id="PTHR30329:SF21">
    <property type="entry name" value="LIPOPROTEIN YIAD-RELATED"/>
    <property type="match status" value="1"/>
</dbReference>
<sequence length="451" mass="47675">MNFFNTINDVLSPEIASRIALYVDEPNEKAHKATEAQVYVVFGGLLKRTTTEIGVDQLYNKIKRGHYDGTLVANLNTTLKDAAQTHAIITTGNDDISHLLPAMKSSIGNMVSRYANIRNSSAISLLGLVTAIVLDVLGRHVKEKNLDADGLAAYLFDQRDSFVNAIPEELLPQLIEKLSLHQIMAGAAAPAKRVNQVAATARTATTRSTATTRTIPTAVTFEPETESGDNGGSLAKWGVGILLLLVVAGGGYYIWQNTERYSDGSEEVSGTSTLSSDTIKADTVARSLAVPPAPGTTPVRAGAGVTPAVSTTAARGPLSAQLTPYLGNPEAPKGRVFTIPAVAFQPGTVDLTPASQGVVTELVTIMRAYPNAQIQLVGYANDASAGSAGLTNMDLSRKRAYAIKQLLLNAGIDNNRVDAVGKGTGVVVTPGDSTAVRRPTMRKIDLRVVLK</sequence>
<dbReference type="EMBL" id="BAABHB010000001">
    <property type="protein sequence ID" value="GAA4396196.1"/>
    <property type="molecule type" value="Genomic_DNA"/>
</dbReference>
<dbReference type="InterPro" id="IPR006665">
    <property type="entry name" value="OmpA-like"/>
</dbReference>